<evidence type="ECO:0000256" key="1">
    <source>
        <dbReference type="ARBA" id="ARBA00004141"/>
    </source>
</evidence>
<feature type="transmembrane region" description="Helical" evidence="5">
    <location>
        <begin position="32"/>
        <end position="49"/>
    </location>
</feature>
<keyword evidence="4 5" id="KW-0472">Membrane</keyword>
<dbReference type="NCBIfam" id="NF037982">
    <property type="entry name" value="Nramp_1"/>
    <property type="match status" value="1"/>
</dbReference>
<evidence type="ECO:0000256" key="5">
    <source>
        <dbReference type="SAM" id="Phobius"/>
    </source>
</evidence>
<comment type="subcellular location">
    <subcellularLocation>
        <location evidence="1">Membrane</location>
        <topology evidence="1">Multi-pass membrane protein</topology>
    </subcellularLocation>
</comment>
<evidence type="ECO:0000313" key="7">
    <source>
        <dbReference type="Proteomes" id="UP000465304"/>
    </source>
</evidence>
<sequence length="469" mass="49416">MHTTTSEKTVELRQRVPDPPTGVARLRWWGPGLLWAMSAVGSGSVLFTPRVGSEYGYELLWLLWGVAILMWVMIREAGRFAVVTGRTLLDGFSTLPGPRNWALWVVLLPQLVAAVAGVGGLSALVGSAFASVLPGGMLLWSLLLLLITTAVVVSGGYPAVSRAALVLALVLVAITVVAAAWVFQPDGDARAGVVPGIPSDLSVPFVLPWIGTILAGSMGIVWFSYWTARRGYGGGMDKSTSEEQGASPESAEERAARLRSWFGTLSNTAAVGVLTGAVIITAFLVLGAELLAPAGVVPSGIGVADDLMLLLSEVWGTVGHWLMFTAIVVALGGSVLANQDGWSRAFADITLLLSGKSGRSWTERVTSWRPETMGTARALKILFAVTFTGLIPAIVIVIVRDPVAVMSASGVVASVHTPFIVLTTLAVNRRIPDALRPSRLSMGLLGFAGLFYGVFAVLYFSNMLGFIGG</sequence>
<feature type="transmembrane region" description="Helical" evidence="5">
    <location>
        <begin position="203"/>
        <end position="228"/>
    </location>
</feature>
<keyword evidence="2 5" id="KW-0812">Transmembrane</keyword>
<feature type="transmembrane region" description="Helical" evidence="5">
    <location>
        <begin position="55"/>
        <end position="74"/>
    </location>
</feature>
<keyword evidence="3 5" id="KW-1133">Transmembrane helix</keyword>
<gene>
    <name evidence="6" type="ORF">MHIP_10250</name>
</gene>
<evidence type="ECO:0000256" key="3">
    <source>
        <dbReference type="ARBA" id="ARBA00022989"/>
    </source>
</evidence>
<reference evidence="6 7" key="1">
    <citation type="journal article" date="2019" name="Emerg. Microbes Infect.">
        <title>Comprehensive subspecies identification of 175 nontuberculous mycobacteria species based on 7547 genomic profiles.</title>
        <authorList>
            <person name="Matsumoto Y."/>
            <person name="Kinjo T."/>
            <person name="Motooka D."/>
            <person name="Nabeya D."/>
            <person name="Jung N."/>
            <person name="Uechi K."/>
            <person name="Horii T."/>
            <person name="Iida T."/>
            <person name="Fujita J."/>
            <person name="Nakamura S."/>
        </authorList>
    </citation>
    <scope>NUCLEOTIDE SEQUENCE [LARGE SCALE GENOMIC DNA]</scope>
    <source>
        <strain evidence="6 7">JCM 30996</strain>
    </source>
</reference>
<dbReference type="Pfam" id="PF01566">
    <property type="entry name" value="Nramp"/>
    <property type="match status" value="1"/>
</dbReference>
<feature type="transmembrane region" description="Helical" evidence="5">
    <location>
        <begin position="318"/>
        <end position="337"/>
    </location>
</feature>
<feature type="transmembrane region" description="Helical" evidence="5">
    <location>
        <begin position="264"/>
        <end position="286"/>
    </location>
</feature>
<proteinExistence type="predicted"/>
<evidence type="ECO:0000313" key="6">
    <source>
        <dbReference type="EMBL" id="GFH00542.1"/>
    </source>
</evidence>
<dbReference type="RefSeq" id="WP_163887508.1">
    <property type="nucleotide sequence ID" value="NZ_BLLB01000002.1"/>
</dbReference>
<feature type="transmembrane region" description="Helical" evidence="5">
    <location>
        <begin position="101"/>
        <end position="125"/>
    </location>
</feature>
<dbReference type="GO" id="GO:0046873">
    <property type="term" value="F:metal ion transmembrane transporter activity"/>
    <property type="evidence" value="ECO:0007669"/>
    <property type="project" value="InterPro"/>
</dbReference>
<keyword evidence="7" id="KW-1185">Reference proteome</keyword>
<dbReference type="EMBL" id="BLLB01000002">
    <property type="protein sequence ID" value="GFH00542.1"/>
    <property type="molecule type" value="Genomic_DNA"/>
</dbReference>
<feature type="transmembrane region" description="Helical" evidence="5">
    <location>
        <begin position="164"/>
        <end position="183"/>
    </location>
</feature>
<feature type="transmembrane region" description="Helical" evidence="5">
    <location>
        <begin position="440"/>
        <end position="460"/>
    </location>
</feature>
<name>A0A7I9ZHP0_9MYCO</name>
<accession>A0A7I9ZHP0</accession>
<protein>
    <recommendedName>
        <fullName evidence="8">Manganese transporter</fullName>
    </recommendedName>
</protein>
<dbReference type="GO" id="GO:0016020">
    <property type="term" value="C:membrane"/>
    <property type="evidence" value="ECO:0007669"/>
    <property type="project" value="UniProtKB-SubCell"/>
</dbReference>
<feature type="transmembrane region" description="Helical" evidence="5">
    <location>
        <begin position="378"/>
        <end position="399"/>
    </location>
</feature>
<dbReference type="Proteomes" id="UP000465304">
    <property type="component" value="Unassembled WGS sequence"/>
</dbReference>
<dbReference type="AlphaFoldDB" id="A0A7I9ZHP0"/>
<feature type="transmembrane region" description="Helical" evidence="5">
    <location>
        <begin position="137"/>
        <end position="157"/>
    </location>
</feature>
<dbReference type="InterPro" id="IPR001046">
    <property type="entry name" value="NRAMP_fam"/>
</dbReference>
<comment type="caution">
    <text evidence="6">The sequence shown here is derived from an EMBL/GenBank/DDBJ whole genome shotgun (WGS) entry which is preliminary data.</text>
</comment>
<organism evidence="6 7">
    <name type="scientific">Mycolicibacterium hippocampi</name>
    <dbReference type="NCBI Taxonomy" id="659824"/>
    <lineage>
        <taxon>Bacteria</taxon>
        <taxon>Bacillati</taxon>
        <taxon>Actinomycetota</taxon>
        <taxon>Actinomycetes</taxon>
        <taxon>Mycobacteriales</taxon>
        <taxon>Mycobacteriaceae</taxon>
        <taxon>Mycolicibacterium</taxon>
    </lineage>
</organism>
<evidence type="ECO:0008006" key="8">
    <source>
        <dbReference type="Google" id="ProtNLM"/>
    </source>
</evidence>
<evidence type="ECO:0000256" key="2">
    <source>
        <dbReference type="ARBA" id="ARBA00022692"/>
    </source>
</evidence>
<evidence type="ECO:0000256" key="4">
    <source>
        <dbReference type="ARBA" id="ARBA00023136"/>
    </source>
</evidence>
<feature type="transmembrane region" description="Helical" evidence="5">
    <location>
        <begin position="405"/>
        <end position="428"/>
    </location>
</feature>